<evidence type="ECO:0000313" key="3">
    <source>
        <dbReference type="Proteomes" id="UP000813444"/>
    </source>
</evidence>
<evidence type="ECO:0000256" key="1">
    <source>
        <dbReference type="SAM" id="MobiDB-lite"/>
    </source>
</evidence>
<dbReference type="EMBL" id="JAGPNK010000026">
    <property type="protein sequence ID" value="KAH7304104.1"/>
    <property type="molecule type" value="Genomic_DNA"/>
</dbReference>
<organism evidence="2 3">
    <name type="scientific">Stachybotrys elegans</name>
    <dbReference type="NCBI Taxonomy" id="80388"/>
    <lineage>
        <taxon>Eukaryota</taxon>
        <taxon>Fungi</taxon>
        <taxon>Dikarya</taxon>
        <taxon>Ascomycota</taxon>
        <taxon>Pezizomycotina</taxon>
        <taxon>Sordariomycetes</taxon>
        <taxon>Hypocreomycetidae</taxon>
        <taxon>Hypocreales</taxon>
        <taxon>Stachybotryaceae</taxon>
        <taxon>Stachybotrys</taxon>
    </lineage>
</organism>
<dbReference type="Proteomes" id="UP000813444">
    <property type="component" value="Unassembled WGS sequence"/>
</dbReference>
<reference evidence="2" key="1">
    <citation type="journal article" date="2021" name="Nat. Commun.">
        <title>Genetic determinants of endophytism in the Arabidopsis root mycobiome.</title>
        <authorList>
            <person name="Mesny F."/>
            <person name="Miyauchi S."/>
            <person name="Thiergart T."/>
            <person name="Pickel B."/>
            <person name="Atanasova L."/>
            <person name="Karlsson M."/>
            <person name="Huettel B."/>
            <person name="Barry K.W."/>
            <person name="Haridas S."/>
            <person name="Chen C."/>
            <person name="Bauer D."/>
            <person name="Andreopoulos W."/>
            <person name="Pangilinan J."/>
            <person name="LaButti K."/>
            <person name="Riley R."/>
            <person name="Lipzen A."/>
            <person name="Clum A."/>
            <person name="Drula E."/>
            <person name="Henrissat B."/>
            <person name="Kohler A."/>
            <person name="Grigoriev I.V."/>
            <person name="Martin F.M."/>
            <person name="Hacquard S."/>
        </authorList>
    </citation>
    <scope>NUCLEOTIDE SEQUENCE</scope>
    <source>
        <strain evidence="2">MPI-CAGE-CH-0235</strain>
    </source>
</reference>
<gene>
    <name evidence="2" type="ORF">B0I35DRAFT_484772</name>
</gene>
<sequence length="394" mass="45221">MQRPEGITPAVWETWTAVQTAADPSRQTEDVPTSDQEALASITRMGQDLAAELARTSAAPAPTPAPTGDNELPFTVEDVPEYHGDYIDYRRKLREFVHIYQDMPAYLVPRAMLAIKAGLKEKGMSKLVSFKGSYEFAQNGRTFLQAWQAWQNWMDDQLTSVTQYEAEIASWETMKKNARFAHSSQEFYILFEAGLYRFNEACLLMNVPQPSESEITRHFMQALPRPIALQLRQVAPHYDLEHYRRHKDTLDAIWPEFRGIKARALEAGAKREWSEDPEEATSYAAPAAKRRSPNTARCTLRKALDNSPRVPQKYRGNIAYVPENSLKENRIAYKRRQEVRAANRCAAFRCRRTRDEHSADFIEVKPWDGPNVRVMEITVDDEPLDDSEKAPHEE</sequence>
<dbReference type="AlphaFoldDB" id="A0A8K0SHN5"/>
<feature type="region of interest" description="Disordered" evidence="1">
    <location>
        <begin position="271"/>
        <end position="294"/>
    </location>
</feature>
<proteinExistence type="predicted"/>
<protein>
    <submittedName>
        <fullName evidence="2">Uncharacterized protein</fullName>
    </submittedName>
</protein>
<evidence type="ECO:0000313" key="2">
    <source>
        <dbReference type="EMBL" id="KAH7304104.1"/>
    </source>
</evidence>
<keyword evidence="3" id="KW-1185">Reference proteome</keyword>
<name>A0A8K0SHN5_9HYPO</name>
<accession>A0A8K0SHN5</accession>
<comment type="caution">
    <text evidence="2">The sequence shown here is derived from an EMBL/GenBank/DDBJ whole genome shotgun (WGS) entry which is preliminary data.</text>
</comment>